<proteinExistence type="predicted"/>
<protein>
    <recommendedName>
        <fullName evidence="3">DUF3108 domain-containing protein</fullName>
    </recommendedName>
</protein>
<dbReference type="OrthoDB" id="9808473at2"/>
<evidence type="ECO:0000313" key="2">
    <source>
        <dbReference type="Proteomes" id="UP000324595"/>
    </source>
</evidence>
<organism evidence="1 2">
    <name type="scientific">Fodinibius salinus</name>
    <dbReference type="NCBI Taxonomy" id="860790"/>
    <lineage>
        <taxon>Bacteria</taxon>
        <taxon>Pseudomonadati</taxon>
        <taxon>Balneolota</taxon>
        <taxon>Balneolia</taxon>
        <taxon>Balneolales</taxon>
        <taxon>Balneolaceae</taxon>
        <taxon>Fodinibius</taxon>
    </lineage>
</organism>
<evidence type="ECO:0008006" key="3">
    <source>
        <dbReference type="Google" id="ProtNLM"/>
    </source>
</evidence>
<sequence length="277" mass="32595">MESSPIAKRSTILILFCLLCVGITKQGSGQDLLLTYNHSERPPTMDEMLEWKEEFTYKVKYGFFKLGQVKTQIVRDTTYRGHHLWWLRTIITSNSSIPFIGEEENHYNTLFVATDSLPHTKLYWRDNVEEEEFNDERYRFDYENEKVYASAKGAAVDTFKVTEPSSSGQLIFYYSRLFAGRNEEYQLPVYIQQQKGYITARATSRMETREYEAFKKPVETYFTKGNADFEGPFGFTGEFKSWYVTDDLRVPAEAHVKVWLGNVKVRLINYKKERRNQ</sequence>
<keyword evidence="2" id="KW-1185">Reference proteome</keyword>
<comment type="caution">
    <text evidence="1">The sequence shown here is derived from an EMBL/GenBank/DDBJ whole genome shotgun (WGS) entry which is preliminary data.</text>
</comment>
<reference evidence="1 2" key="1">
    <citation type="submission" date="2019-07" db="EMBL/GenBank/DDBJ databases">
        <title>Genomic Encyclopedia of Archaeal and Bacterial Type Strains, Phase II (KMG-II): from individual species to whole genera.</title>
        <authorList>
            <person name="Goeker M."/>
        </authorList>
    </citation>
    <scope>NUCLEOTIDE SEQUENCE [LARGE SCALE GENOMIC DNA]</scope>
    <source>
        <strain evidence="1 2">DSM 21935</strain>
    </source>
</reference>
<evidence type="ECO:0000313" key="1">
    <source>
        <dbReference type="EMBL" id="TYP94845.1"/>
    </source>
</evidence>
<name>A0A5D3YL23_9BACT</name>
<dbReference type="Proteomes" id="UP000324595">
    <property type="component" value="Unassembled WGS sequence"/>
</dbReference>
<dbReference type="AlphaFoldDB" id="A0A5D3YL23"/>
<gene>
    <name evidence="1" type="ORF">LX73_0134</name>
</gene>
<dbReference type="RefSeq" id="WP_148897541.1">
    <property type="nucleotide sequence ID" value="NZ_VNHY01000001.1"/>
</dbReference>
<accession>A0A5D3YL23</accession>
<dbReference type="EMBL" id="VNHY01000001">
    <property type="protein sequence ID" value="TYP94845.1"/>
    <property type="molecule type" value="Genomic_DNA"/>
</dbReference>